<organism evidence="4 5">
    <name type="scientific">Lineolata rhizophorae</name>
    <dbReference type="NCBI Taxonomy" id="578093"/>
    <lineage>
        <taxon>Eukaryota</taxon>
        <taxon>Fungi</taxon>
        <taxon>Dikarya</taxon>
        <taxon>Ascomycota</taxon>
        <taxon>Pezizomycotina</taxon>
        <taxon>Dothideomycetes</taxon>
        <taxon>Dothideomycetes incertae sedis</taxon>
        <taxon>Lineolatales</taxon>
        <taxon>Lineolataceae</taxon>
        <taxon>Lineolata</taxon>
    </lineage>
</organism>
<sequence length="532" mass="57121">MSSPATPVKRACDSCHRRKVKCIGEGTNPCKNCVSSGLTCTYNAVPQKKGPKGSRAKVLSELRETQRQTQLAASHHSGFPTGLDFDPQLPHSHSHHLHPQHRSLSPTYAPTANLLRPDLVRACLDHFFHILYPAQPVLDPQRLHDVVVAALEGSSPAAYCLIAALCGYVLTRPDAAVPPQALPQVEAGGGDGDGGGSQALQPLPGPAAASVLAEEAARVRRGVDSVEAPTLTAVLTAYFMFCCDRALDRGKAAWADLREATTLAVALDMHAEETYGKVADRVLASRMRRLYWLLFIEERAYAIHHHRPVTLYPSIQLPTPDEDPTEQVSLTGFLHHINLYKPFDHTFVSLWNKAPSAAPPGWLGQLQKQLSDALPAYLSTMGGGGGGGLDGNDGGSDVAAAQTVDLEVSRGWLRTMVWQLSVSQGFVSAMAQDSTMGLAYPVEISGELLAMTAQFSRQAVEVHGIGMVERLYDIASTLVDVLACAPVNAPTAYEAAGSREYLHRFIGLLSTLPGGQSHYVPLLLSKMANALP</sequence>
<name>A0A6A6PB83_9PEZI</name>
<accession>A0A6A6PB83</accession>
<dbReference type="AlphaFoldDB" id="A0A6A6PB83"/>
<dbReference type="PANTHER" id="PTHR31668:SF20">
    <property type="entry name" value="ZN(II)2CYS6 TRANSCRIPTION FACTOR (EUROFUNG)"/>
    <property type="match status" value="1"/>
</dbReference>
<dbReference type="EMBL" id="MU001671">
    <property type="protein sequence ID" value="KAF2461241.1"/>
    <property type="molecule type" value="Genomic_DNA"/>
</dbReference>
<dbReference type="Proteomes" id="UP000799766">
    <property type="component" value="Unassembled WGS sequence"/>
</dbReference>
<dbReference type="PROSITE" id="PS00463">
    <property type="entry name" value="ZN2_CY6_FUNGAL_1"/>
    <property type="match status" value="1"/>
</dbReference>
<evidence type="ECO:0000259" key="3">
    <source>
        <dbReference type="PROSITE" id="PS50048"/>
    </source>
</evidence>
<keyword evidence="1" id="KW-0539">Nucleus</keyword>
<dbReference type="Gene3D" id="4.10.240.10">
    <property type="entry name" value="Zn(2)-C6 fungal-type DNA-binding domain"/>
    <property type="match status" value="1"/>
</dbReference>
<dbReference type="PANTHER" id="PTHR31668">
    <property type="entry name" value="GLUCOSE TRANSPORT TRANSCRIPTION REGULATOR RGT1-RELATED-RELATED"/>
    <property type="match status" value="1"/>
</dbReference>
<evidence type="ECO:0000313" key="4">
    <source>
        <dbReference type="EMBL" id="KAF2461241.1"/>
    </source>
</evidence>
<proteinExistence type="predicted"/>
<feature type="region of interest" description="Disordered" evidence="2">
    <location>
        <begin position="181"/>
        <end position="200"/>
    </location>
</feature>
<reference evidence="4" key="1">
    <citation type="journal article" date="2020" name="Stud. Mycol.">
        <title>101 Dothideomycetes genomes: a test case for predicting lifestyles and emergence of pathogens.</title>
        <authorList>
            <person name="Haridas S."/>
            <person name="Albert R."/>
            <person name="Binder M."/>
            <person name="Bloem J."/>
            <person name="Labutti K."/>
            <person name="Salamov A."/>
            <person name="Andreopoulos B."/>
            <person name="Baker S."/>
            <person name="Barry K."/>
            <person name="Bills G."/>
            <person name="Bluhm B."/>
            <person name="Cannon C."/>
            <person name="Castanera R."/>
            <person name="Culley D."/>
            <person name="Daum C."/>
            <person name="Ezra D."/>
            <person name="Gonzalez J."/>
            <person name="Henrissat B."/>
            <person name="Kuo A."/>
            <person name="Liang C."/>
            <person name="Lipzen A."/>
            <person name="Lutzoni F."/>
            <person name="Magnuson J."/>
            <person name="Mondo S."/>
            <person name="Nolan M."/>
            <person name="Ohm R."/>
            <person name="Pangilinan J."/>
            <person name="Park H.-J."/>
            <person name="Ramirez L."/>
            <person name="Alfaro M."/>
            <person name="Sun H."/>
            <person name="Tritt A."/>
            <person name="Yoshinaga Y."/>
            <person name="Zwiers L.-H."/>
            <person name="Turgeon B."/>
            <person name="Goodwin S."/>
            <person name="Spatafora J."/>
            <person name="Crous P."/>
            <person name="Grigoriev I."/>
        </authorList>
    </citation>
    <scope>NUCLEOTIDE SEQUENCE</scope>
    <source>
        <strain evidence="4">ATCC 16933</strain>
    </source>
</reference>
<evidence type="ECO:0000256" key="1">
    <source>
        <dbReference type="ARBA" id="ARBA00023242"/>
    </source>
</evidence>
<dbReference type="Pfam" id="PF00172">
    <property type="entry name" value="Zn_clus"/>
    <property type="match status" value="1"/>
</dbReference>
<dbReference type="SUPFAM" id="SSF57701">
    <property type="entry name" value="Zn2/Cys6 DNA-binding domain"/>
    <property type="match status" value="1"/>
</dbReference>
<dbReference type="GO" id="GO:0008270">
    <property type="term" value="F:zinc ion binding"/>
    <property type="evidence" value="ECO:0007669"/>
    <property type="project" value="InterPro"/>
</dbReference>
<dbReference type="InterPro" id="IPR050797">
    <property type="entry name" value="Carb_Metab_Trans_Reg"/>
</dbReference>
<dbReference type="GO" id="GO:0000981">
    <property type="term" value="F:DNA-binding transcription factor activity, RNA polymerase II-specific"/>
    <property type="evidence" value="ECO:0007669"/>
    <property type="project" value="InterPro"/>
</dbReference>
<dbReference type="SMART" id="SM00066">
    <property type="entry name" value="GAL4"/>
    <property type="match status" value="1"/>
</dbReference>
<evidence type="ECO:0000313" key="5">
    <source>
        <dbReference type="Proteomes" id="UP000799766"/>
    </source>
</evidence>
<dbReference type="OrthoDB" id="4132249at2759"/>
<gene>
    <name evidence="4" type="ORF">BDY21DRAFT_278514</name>
</gene>
<dbReference type="CDD" id="cd00067">
    <property type="entry name" value="GAL4"/>
    <property type="match status" value="1"/>
</dbReference>
<feature type="compositionally biased region" description="Gly residues" evidence="2">
    <location>
        <begin position="187"/>
        <end position="197"/>
    </location>
</feature>
<evidence type="ECO:0000256" key="2">
    <source>
        <dbReference type="SAM" id="MobiDB-lite"/>
    </source>
</evidence>
<protein>
    <recommendedName>
        <fullName evidence="3">Zn(2)-C6 fungal-type domain-containing protein</fullName>
    </recommendedName>
</protein>
<feature type="domain" description="Zn(2)-C6 fungal-type" evidence="3">
    <location>
        <begin position="11"/>
        <end position="42"/>
    </location>
</feature>
<dbReference type="CDD" id="cd12148">
    <property type="entry name" value="fungal_TF_MHR"/>
    <property type="match status" value="1"/>
</dbReference>
<dbReference type="InterPro" id="IPR001138">
    <property type="entry name" value="Zn2Cys6_DnaBD"/>
</dbReference>
<keyword evidence="5" id="KW-1185">Reference proteome</keyword>
<dbReference type="PROSITE" id="PS50048">
    <property type="entry name" value="ZN2_CY6_FUNGAL_2"/>
    <property type="match status" value="1"/>
</dbReference>
<feature type="non-terminal residue" evidence="4">
    <location>
        <position position="532"/>
    </location>
</feature>
<dbReference type="InterPro" id="IPR036864">
    <property type="entry name" value="Zn2-C6_fun-type_DNA-bd_sf"/>
</dbReference>